<dbReference type="AlphaFoldDB" id="A0A1J4JTE5"/>
<dbReference type="Proteomes" id="UP000179807">
    <property type="component" value="Unassembled WGS sequence"/>
</dbReference>
<protein>
    <submittedName>
        <fullName evidence="2">Uncharacterized protein</fullName>
    </submittedName>
</protein>
<name>A0A1J4JTE5_9EUKA</name>
<evidence type="ECO:0000313" key="2">
    <source>
        <dbReference type="EMBL" id="OHT01696.1"/>
    </source>
</evidence>
<dbReference type="RefSeq" id="XP_068354832.1">
    <property type="nucleotide sequence ID" value="XM_068507913.1"/>
</dbReference>
<feature type="coiled-coil region" evidence="1">
    <location>
        <begin position="501"/>
        <end position="591"/>
    </location>
</feature>
<organism evidence="2 3">
    <name type="scientific">Tritrichomonas foetus</name>
    <dbReference type="NCBI Taxonomy" id="1144522"/>
    <lineage>
        <taxon>Eukaryota</taxon>
        <taxon>Metamonada</taxon>
        <taxon>Parabasalia</taxon>
        <taxon>Tritrichomonadida</taxon>
        <taxon>Tritrichomonadidae</taxon>
        <taxon>Tritrichomonas</taxon>
    </lineage>
</organism>
<dbReference type="VEuPathDB" id="TrichDB:TRFO_31393"/>
<accession>A0A1J4JTE5</accession>
<gene>
    <name evidence="2" type="ORF">TRFO_31393</name>
</gene>
<evidence type="ECO:0000313" key="3">
    <source>
        <dbReference type="Proteomes" id="UP000179807"/>
    </source>
</evidence>
<reference evidence="2" key="1">
    <citation type="submission" date="2016-10" db="EMBL/GenBank/DDBJ databases">
        <authorList>
            <person name="Benchimol M."/>
            <person name="Almeida L.G."/>
            <person name="Vasconcelos A.T."/>
            <person name="Perreira-Neves A."/>
            <person name="Rosa I.A."/>
            <person name="Tasca T."/>
            <person name="Bogo M.R."/>
            <person name="de Souza W."/>
        </authorList>
    </citation>
    <scope>NUCLEOTIDE SEQUENCE [LARGE SCALE GENOMIC DNA]</scope>
    <source>
        <strain evidence="2">K</strain>
    </source>
</reference>
<dbReference type="GeneID" id="94842617"/>
<dbReference type="EMBL" id="MLAK01000899">
    <property type="protein sequence ID" value="OHT01696.1"/>
    <property type="molecule type" value="Genomic_DNA"/>
</dbReference>
<keyword evidence="1" id="KW-0175">Coiled coil</keyword>
<evidence type="ECO:0000256" key="1">
    <source>
        <dbReference type="SAM" id="Coils"/>
    </source>
</evidence>
<proteinExistence type="predicted"/>
<feature type="coiled-coil region" evidence="1">
    <location>
        <begin position="291"/>
        <end position="325"/>
    </location>
</feature>
<comment type="caution">
    <text evidence="2">The sequence shown here is derived from an EMBL/GenBank/DDBJ whole genome shotgun (WGS) entry which is preliminary data.</text>
</comment>
<feature type="coiled-coil region" evidence="1">
    <location>
        <begin position="356"/>
        <end position="444"/>
    </location>
</feature>
<keyword evidence="3" id="KW-1185">Reference proteome</keyword>
<dbReference type="SUPFAM" id="SSF58104">
    <property type="entry name" value="Methyl-accepting chemotaxis protein (MCP) signaling domain"/>
    <property type="match status" value="1"/>
</dbReference>
<sequence>MNISPEVLDIIHQICPNTENLDINEKIKFVCNDLISATDMVQSMLQIAENNAKAQKDFQEIISRYGVITSSALNDLSKMQESGLQNNLTNNQIFDLLNSLKTELSKNNENIQSRFLDFAFSTTNSVNQQIEKIENLRKKVTVLPKPEKKEVHEKNDRIIDEEEKIRNNQAHSILTELSNKLNCKEIINLPLAVSNLFDDNKKYFQCLTTIVEHLKCENDQILQTIDDLMNKKSLFHQIISKLDCTENNFNEKINNLYNSEGHLNEIASLLDTDSSNVLNSLTELVNKVKISINETDEIESLKGENEQLKRAKQQLVDERDSLLQRVAELQPLTKNRNKTPELSYKRYDFLASFPPKENFENQIESEYEELLRSKNETITSLNYQLQNLLGSMQELRKIKENEISALNDRILEIELTKDRKDNKCRELEKEVKELQETIESSPQSQTIHYICSLLRCNEREIPNILFEMKEKILLLSTKESPKQNKIELSPIQNQNSNSKQISELKTRIAEATNQITSLQQNITSLKSDNMRVTQDNNNLYRQIQKFRDDAATMKEEISNKQRDIRESKRSYEKLQRDYDALSLENKKLSDEDQVFVKEINNIISKVNRFSNNHQGSSEICDALQSVLIQFTIHCKFNNDATDKLLQALQSSKGRSLSHDDMNHIQNRAFTSFQNIQSIFDKTNHNVSELSKKIERVLEFFEKTKQNILLLINDQKEELDDFRENDYAVPYASLLTAHNKLKEDYDRMMNTKNKSRFQATPPKKSSLHSVSFNSPSSVVLNDIIAQNRQQYK</sequence>